<dbReference type="PRINTS" id="PR00406">
    <property type="entry name" value="CYTB5RDTASE"/>
</dbReference>
<dbReference type="Pfam" id="PF00970">
    <property type="entry name" value="FAD_binding_6"/>
    <property type="match status" value="1"/>
</dbReference>
<dbReference type="Gene3D" id="3.40.50.80">
    <property type="entry name" value="Nucleotide-binding domain of ferredoxin-NADP reductase (FNR) module"/>
    <property type="match status" value="1"/>
</dbReference>
<dbReference type="InterPro" id="IPR001834">
    <property type="entry name" value="CBR-like"/>
</dbReference>
<evidence type="ECO:0000313" key="7">
    <source>
        <dbReference type="Proteomes" id="UP000695000"/>
    </source>
</evidence>
<keyword evidence="5" id="KW-0560">Oxidoreductase</keyword>
<reference evidence="8" key="1">
    <citation type="submission" date="2025-08" db="UniProtKB">
        <authorList>
            <consortium name="RefSeq"/>
        </authorList>
    </citation>
    <scope>IDENTIFICATION</scope>
    <source>
        <tissue evidence="8">Whole Larva</tissue>
    </source>
</reference>
<dbReference type="InterPro" id="IPR019180">
    <property type="entry name" value="Oxidoreductase-like_N"/>
</dbReference>
<evidence type="ECO:0000256" key="1">
    <source>
        <dbReference type="ARBA" id="ARBA00001974"/>
    </source>
</evidence>
<feature type="domain" description="FAD-binding FR-type" evidence="6">
    <location>
        <begin position="51"/>
        <end position="157"/>
    </location>
</feature>
<dbReference type="RefSeq" id="XP_017781741.1">
    <property type="nucleotide sequence ID" value="XM_017926252.1"/>
</dbReference>
<evidence type="ECO:0000313" key="8">
    <source>
        <dbReference type="RefSeq" id="XP_017781741.1"/>
    </source>
</evidence>
<dbReference type="SUPFAM" id="SSF63380">
    <property type="entry name" value="Riboflavin synthase domain-like"/>
    <property type="match status" value="1"/>
</dbReference>
<dbReference type="InterPro" id="IPR001433">
    <property type="entry name" value="OxRdtase_FAD/NAD-bd"/>
</dbReference>
<keyword evidence="7" id="KW-1185">Reference proteome</keyword>
<name>A0ABM1N4J1_NICVS</name>
<keyword evidence="4" id="KW-0274">FAD</keyword>
<dbReference type="SUPFAM" id="SSF52343">
    <property type="entry name" value="Ferredoxin reductase-like, C-terminal NADP-linked domain"/>
    <property type="match status" value="1"/>
</dbReference>
<comment type="similarity">
    <text evidence="2">Belongs to the flavoprotein pyridine nucleotide cytochrome reductase family.</text>
</comment>
<dbReference type="InterPro" id="IPR008333">
    <property type="entry name" value="Cbr1-like_FAD-bd_dom"/>
</dbReference>
<dbReference type="PROSITE" id="PS51384">
    <property type="entry name" value="FAD_FR"/>
    <property type="match status" value="1"/>
</dbReference>
<accession>A0ABM1N4J1</accession>
<dbReference type="InterPro" id="IPR017938">
    <property type="entry name" value="Riboflavin_synthase-like_b-brl"/>
</dbReference>
<evidence type="ECO:0000259" key="6">
    <source>
        <dbReference type="PROSITE" id="PS51384"/>
    </source>
</evidence>
<organism evidence="7 8">
    <name type="scientific">Nicrophorus vespilloides</name>
    <name type="common">Boreal carrion beetle</name>
    <dbReference type="NCBI Taxonomy" id="110193"/>
    <lineage>
        <taxon>Eukaryota</taxon>
        <taxon>Metazoa</taxon>
        <taxon>Ecdysozoa</taxon>
        <taxon>Arthropoda</taxon>
        <taxon>Hexapoda</taxon>
        <taxon>Insecta</taxon>
        <taxon>Pterygota</taxon>
        <taxon>Neoptera</taxon>
        <taxon>Endopterygota</taxon>
        <taxon>Coleoptera</taxon>
        <taxon>Polyphaga</taxon>
        <taxon>Staphyliniformia</taxon>
        <taxon>Silphidae</taxon>
        <taxon>Nicrophorinae</taxon>
        <taxon>Nicrophorus</taxon>
    </lineage>
</organism>
<proteinExistence type="inferred from homology"/>
<keyword evidence="3" id="KW-0285">Flavoprotein</keyword>
<evidence type="ECO:0000256" key="2">
    <source>
        <dbReference type="ARBA" id="ARBA00006105"/>
    </source>
</evidence>
<dbReference type="GeneID" id="108566393"/>
<dbReference type="PANTHER" id="PTHR19370">
    <property type="entry name" value="NADH-CYTOCHROME B5 REDUCTASE"/>
    <property type="match status" value="1"/>
</dbReference>
<dbReference type="Pfam" id="PF00175">
    <property type="entry name" value="NAD_binding_1"/>
    <property type="match status" value="1"/>
</dbReference>
<dbReference type="InterPro" id="IPR017927">
    <property type="entry name" value="FAD-bd_FR_type"/>
</dbReference>
<protein>
    <submittedName>
        <fullName evidence="8">NADH-cytochrome b5 reductase-like</fullName>
    </submittedName>
</protein>
<evidence type="ECO:0000256" key="4">
    <source>
        <dbReference type="ARBA" id="ARBA00022827"/>
    </source>
</evidence>
<dbReference type="Proteomes" id="UP000695000">
    <property type="component" value="Unplaced"/>
</dbReference>
<dbReference type="CDD" id="cd06183">
    <property type="entry name" value="cyt_b5_reduct_like"/>
    <property type="match status" value="1"/>
</dbReference>
<evidence type="ECO:0000256" key="3">
    <source>
        <dbReference type="ARBA" id="ARBA00022630"/>
    </source>
</evidence>
<dbReference type="Gene3D" id="2.40.30.10">
    <property type="entry name" value="Translation factors"/>
    <property type="match status" value="1"/>
</dbReference>
<dbReference type="PANTHER" id="PTHR19370:SF184">
    <property type="entry name" value="NADH-CYTOCHROME B5 REDUCTASE-LIKE"/>
    <property type="match status" value="1"/>
</dbReference>
<gene>
    <name evidence="8" type="primary">LOC108566393</name>
</gene>
<evidence type="ECO:0000256" key="5">
    <source>
        <dbReference type="ARBA" id="ARBA00023002"/>
    </source>
</evidence>
<comment type="cofactor">
    <cofactor evidence="1">
        <name>FAD</name>
        <dbReference type="ChEBI" id="CHEBI:57692"/>
    </cofactor>
</comment>
<dbReference type="InterPro" id="IPR039261">
    <property type="entry name" value="FNR_nucleotide-bd"/>
</dbReference>
<sequence length="289" mass="33860">MEPPEKPDDEECCNSGCNPCIFDVYEEQLKKYQKSIKGETKKGVPNCIKPLKYTRFKLTEVIVLTRTTNIYIFECQDFQNESRVFYKPGQHFLLKGCLNDEDFSRAYTPIPWNSLKSNAFAVLIKLYEDGRMAKVLKHLKLGSETLWRGPYGDFQINYQYRNVLFIAQGTGIAPIYSVINEMVENEECETFLKLFYCCRNFNEVFLRDQLYSLCRFWNFSYELFLSEDTDGSAKYNETVNGKLDDNQIKLYLDKCTDLRVVICGSESFNSCIENKFKNFGLNKENMFIF</sequence>
<dbReference type="Pfam" id="PF09791">
    <property type="entry name" value="Oxidored-like"/>
    <property type="match status" value="1"/>
</dbReference>